<dbReference type="PANTHER" id="PTHR36934:SF1">
    <property type="entry name" value="THIOESTERASE DOMAIN-CONTAINING PROTEIN"/>
    <property type="match status" value="1"/>
</dbReference>
<dbReference type="Pfam" id="PF22636">
    <property type="entry name" value="FlK"/>
    <property type="match status" value="1"/>
</dbReference>
<dbReference type="PANTHER" id="PTHR36934">
    <property type="entry name" value="BLR0278 PROTEIN"/>
    <property type="match status" value="1"/>
</dbReference>
<feature type="binding site" evidence="1">
    <location>
        <position position="61"/>
    </location>
    <ligand>
        <name>substrate</name>
    </ligand>
</feature>
<dbReference type="InterPro" id="IPR029069">
    <property type="entry name" value="HotDog_dom_sf"/>
</dbReference>
<dbReference type="Proteomes" id="UP000095743">
    <property type="component" value="Chromosome"/>
</dbReference>
<feature type="binding site" evidence="1">
    <location>
        <position position="112"/>
    </location>
    <ligand>
        <name>substrate</name>
    </ligand>
</feature>
<keyword evidence="4" id="KW-1185">Reference proteome</keyword>
<evidence type="ECO:0000259" key="2">
    <source>
        <dbReference type="Pfam" id="PF22636"/>
    </source>
</evidence>
<proteinExistence type="predicted"/>
<gene>
    <name evidence="3" type="ORF">Gferi_23430</name>
</gene>
<sequence length="136" mass="14900">MIDVGTSVTIQKKIVEEDTALNYGSGKLETLLATPSLVALMIEAAVNAVDHRLPEGMITVGRKMEIVHEKPTGIGATVSVKVEVKDFDGAKIVFDMIAYDEIGMIGRGTHERIIVNKNALLERTMSRAEKLKNMDF</sequence>
<dbReference type="KEGG" id="gfe:Gferi_23430"/>
<name>A0A1D8GQS7_9FIRM</name>
<evidence type="ECO:0000313" key="3">
    <source>
        <dbReference type="EMBL" id="AOT73277.1"/>
    </source>
</evidence>
<protein>
    <recommendedName>
        <fullName evidence="2">Fluoroacetyl-CoA-specific thioesterase-like domain-containing protein</fullName>
    </recommendedName>
</protein>
<feature type="domain" description="Fluoroacetyl-CoA-specific thioesterase-like" evidence="2">
    <location>
        <begin position="16"/>
        <end position="118"/>
    </location>
</feature>
<feature type="binding site" evidence="1">
    <location>
        <position position="61"/>
    </location>
    <ligand>
        <name>CoA</name>
        <dbReference type="ChEBI" id="CHEBI:57287"/>
    </ligand>
</feature>
<organism evidence="3 4">
    <name type="scientific">Geosporobacter ferrireducens</name>
    <dbReference type="NCBI Taxonomy" id="1424294"/>
    <lineage>
        <taxon>Bacteria</taxon>
        <taxon>Bacillati</taxon>
        <taxon>Bacillota</taxon>
        <taxon>Clostridia</taxon>
        <taxon>Peptostreptococcales</taxon>
        <taxon>Thermotaleaceae</taxon>
        <taxon>Geosporobacter</taxon>
    </lineage>
</organism>
<dbReference type="EMBL" id="CP017269">
    <property type="protein sequence ID" value="AOT73277.1"/>
    <property type="molecule type" value="Genomic_DNA"/>
</dbReference>
<reference evidence="3 4" key="1">
    <citation type="submission" date="2016-09" db="EMBL/GenBank/DDBJ databases">
        <title>Genomic analysis reveals versatility of anaerobic energy metabolism of Geosporobacter ferrireducens IRF9 of phylum Firmicutes.</title>
        <authorList>
            <person name="Kim S.-J."/>
        </authorList>
    </citation>
    <scope>NUCLEOTIDE SEQUENCE [LARGE SCALE GENOMIC DNA]</scope>
    <source>
        <strain evidence="3 4">IRF9</strain>
    </source>
</reference>
<dbReference type="InterPro" id="IPR054485">
    <property type="entry name" value="FlK-like_dom"/>
</dbReference>
<evidence type="ECO:0000256" key="1">
    <source>
        <dbReference type="PIRSR" id="PIRSR014972-2"/>
    </source>
</evidence>
<dbReference type="InterPro" id="IPR025540">
    <property type="entry name" value="FlK"/>
</dbReference>
<dbReference type="PIRSF" id="PIRSF014972">
    <property type="entry name" value="FlK"/>
    <property type="match status" value="1"/>
</dbReference>
<dbReference type="SUPFAM" id="SSF54637">
    <property type="entry name" value="Thioesterase/thiol ester dehydrase-isomerase"/>
    <property type="match status" value="1"/>
</dbReference>
<dbReference type="AlphaFoldDB" id="A0A1D8GQS7"/>
<accession>A0A1D8GQS7</accession>
<evidence type="ECO:0000313" key="4">
    <source>
        <dbReference type="Proteomes" id="UP000095743"/>
    </source>
</evidence>
<dbReference type="Gene3D" id="3.10.129.10">
    <property type="entry name" value="Hotdog Thioesterase"/>
    <property type="match status" value="1"/>
</dbReference>